<evidence type="ECO:0000313" key="3">
    <source>
        <dbReference type="Proteomes" id="UP000185696"/>
    </source>
</evidence>
<dbReference type="InterPro" id="IPR012349">
    <property type="entry name" value="Split_barrel_FMN-bd"/>
</dbReference>
<dbReference type="AlphaFoldDB" id="A0A7Z0WIE7"/>
<proteinExistence type="predicted"/>
<evidence type="ECO:0000259" key="1">
    <source>
        <dbReference type="Pfam" id="PF01243"/>
    </source>
</evidence>
<sequence length="146" mass="16329">MRRDEIARGILDSNSFVVLATADAAGVPWVSPVWFAQEDYREFYWVSSPDARHSRNIAERPEIAMVVYDPTVKPRHAEAVYMSATAGETVRGIEIFSRVSQRRGLAAWGMERISGNARLRLYRAVASEYSILEPAADIDGRVSVTP</sequence>
<name>A0A7Z0WIE7_9PSEU</name>
<evidence type="ECO:0000313" key="2">
    <source>
        <dbReference type="EMBL" id="OLF08003.1"/>
    </source>
</evidence>
<organism evidence="2 3">
    <name type="scientific">Actinophytocola xinjiangensis</name>
    <dbReference type="NCBI Taxonomy" id="485602"/>
    <lineage>
        <taxon>Bacteria</taxon>
        <taxon>Bacillati</taxon>
        <taxon>Actinomycetota</taxon>
        <taxon>Actinomycetes</taxon>
        <taxon>Pseudonocardiales</taxon>
        <taxon>Pseudonocardiaceae</taxon>
    </lineage>
</organism>
<accession>A0A7Z0WIE7</accession>
<dbReference type="OrthoDB" id="9788889at2"/>
<dbReference type="Proteomes" id="UP000185696">
    <property type="component" value="Unassembled WGS sequence"/>
</dbReference>
<dbReference type="Pfam" id="PF01243">
    <property type="entry name" value="PNPOx_N"/>
    <property type="match status" value="1"/>
</dbReference>
<dbReference type="Gene3D" id="2.30.110.10">
    <property type="entry name" value="Electron Transport, Fmn-binding Protein, Chain A"/>
    <property type="match status" value="1"/>
</dbReference>
<dbReference type="EMBL" id="MSIF01000013">
    <property type="protein sequence ID" value="OLF08003.1"/>
    <property type="molecule type" value="Genomic_DNA"/>
</dbReference>
<dbReference type="SUPFAM" id="SSF50475">
    <property type="entry name" value="FMN-binding split barrel"/>
    <property type="match status" value="1"/>
</dbReference>
<comment type="caution">
    <text evidence="2">The sequence shown here is derived from an EMBL/GenBank/DDBJ whole genome shotgun (WGS) entry which is preliminary data.</text>
</comment>
<gene>
    <name evidence="2" type="ORF">BLA60_24325</name>
</gene>
<feature type="domain" description="Pyridoxamine 5'-phosphate oxidase N-terminal" evidence="1">
    <location>
        <begin position="8"/>
        <end position="99"/>
    </location>
</feature>
<reference evidence="2 3" key="1">
    <citation type="submission" date="2016-12" db="EMBL/GenBank/DDBJ databases">
        <title>The draft genome sequence of Actinophytocola xinjiangensis.</title>
        <authorList>
            <person name="Wang W."/>
            <person name="Yuan L."/>
        </authorList>
    </citation>
    <scope>NUCLEOTIDE SEQUENCE [LARGE SCALE GENOMIC DNA]</scope>
    <source>
        <strain evidence="2 3">CGMCC 4.4663</strain>
    </source>
</reference>
<protein>
    <recommendedName>
        <fullName evidence="1">Pyridoxamine 5'-phosphate oxidase N-terminal domain-containing protein</fullName>
    </recommendedName>
</protein>
<dbReference type="RefSeq" id="WP_075135307.1">
    <property type="nucleotide sequence ID" value="NZ_MSIF01000013.1"/>
</dbReference>
<dbReference type="InterPro" id="IPR011576">
    <property type="entry name" value="Pyridox_Oxase_N"/>
</dbReference>
<keyword evidence="3" id="KW-1185">Reference proteome</keyword>